<feature type="transmembrane region" description="Helical" evidence="5">
    <location>
        <begin position="91"/>
        <end position="124"/>
    </location>
</feature>
<evidence type="ECO:0000256" key="4">
    <source>
        <dbReference type="ARBA" id="ARBA00023136"/>
    </source>
</evidence>
<name>A3LZT8_PICST</name>
<sequence>MTQITPIKGFTNTPVTQSICVIITLLALSLSILQLKHIVRLAIDPYIVEYSQYWRIFTFQASVINESDYLLVVFLWFHFKNIERFYGSRRYLSVITIFAVYNAVVCFIVMCIGQLVSYYAVYVLKTLLLHRSSNIVYQSLLFNEVIPGPQGIISSLYICYGTYVPVSYHFKILLSNPMNSDQDQEQQSTSSSSKELNLTNHFPIHIIYTLLLLNNGTRSLIPCLVGLLLGKLHVYELLPGSKNWMINIYVFRFFVDPTKFVTTTISSIGLRLRSGYQSLNSSRDQGQPIQQAEFLPAEVEGEDVEEIVEDGRQQATQIRAETPVRPLGSQFLDTFRN</sequence>
<dbReference type="Proteomes" id="UP000002258">
    <property type="component" value="Chromosome 8"/>
</dbReference>
<dbReference type="OrthoDB" id="272778at2759"/>
<evidence type="ECO:0000256" key="2">
    <source>
        <dbReference type="ARBA" id="ARBA00022692"/>
    </source>
</evidence>
<reference evidence="6 7" key="1">
    <citation type="journal article" date="2007" name="Nat. Biotechnol.">
        <title>Genome sequence of the lignocellulose-bioconverting and xylose-fermenting yeast Pichia stipitis.</title>
        <authorList>
            <person name="Jeffries T.W."/>
            <person name="Grigoriev I.V."/>
            <person name="Grimwood J."/>
            <person name="Laplaza J.M."/>
            <person name="Aerts A."/>
            <person name="Salamov A."/>
            <person name="Schmutz J."/>
            <person name="Lindquist E."/>
            <person name="Dehal P."/>
            <person name="Shapiro H."/>
            <person name="Jin Y.S."/>
            <person name="Passoth V."/>
            <person name="Richardson P.M."/>
        </authorList>
    </citation>
    <scope>NUCLEOTIDE SEQUENCE [LARGE SCALE GENOMIC DNA]</scope>
    <source>
        <strain evidence="7">ATCC 58785 / CBS 6054 / NBRC 10063 / NRRL Y-11545</strain>
    </source>
</reference>
<keyword evidence="4 5" id="KW-0472">Membrane</keyword>
<dbReference type="InParanoid" id="A3LZT8"/>
<dbReference type="GeneID" id="4840975"/>
<keyword evidence="3 5" id="KW-1133">Transmembrane helix</keyword>
<evidence type="ECO:0000313" key="6">
    <source>
        <dbReference type="EMBL" id="ABN68599.2"/>
    </source>
</evidence>
<dbReference type="FunCoup" id="A3LZT8">
    <property type="interactions" value="17"/>
</dbReference>
<dbReference type="SUPFAM" id="SSF144091">
    <property type="entry name" value="Rhomboid-like"/>
    <property type="match status" value="1"/>
</dbReference>
<organism evidence="6 7">
    <name type="scientific">Scheffersomyces stipitis (strain ATCC 58785 / CBS 6054 / NBRC 10063 / NRRL Y-11545)</name>
    <name type="common">Yeast</name>
    <name type="synonym">Pichia stipitis</name>
    <dbReference type="NCBI Taxonomy" id="322104"/>
    <lineage>
        <taxon>Eukaryota</taxon>
        <taxon>Fungi</taxon>
        <taxon>Dikarya</taxon>
        <taxon>Ascomycota</taxon>
        <taxon>Saccharomycotina</taxon>
        <taxon>Pichiomycetes</taxon>
        <taxon>Debaryomycetaceae</taxon>
        <taxon>Scheffersomyces</taxon>
    </lineage>
</organism>
<dbReference type="EMBL" id="CP000502">
    <property type="protein sequence ID" value="ABN68599.2"/>
    <property type="molecule type" value="Genomic_DNA"/>
</dbReference>
<dbReference type="HOGENOM" id="CLU_057574_1_0_1"/>
<dbReference type="RefSeq" id="XP_001386628.2">
    <property type="nucleotide sequence ID" value="XM_001386591.1"/>
</dbReference>
<dbReference type="GO" id="GO:0016020">
    <property type="term" value="C:membrane"/>
    <property type="evidence" value="ECO:0007669"/>
    <property type="project" value="UniProtKB-SubCell"/>
</dbReference>
<dbReference type="OMA" id="PIKGFTN"/>
<dbReference type="AlphaFoldDB" id="A3LZT8"/>
<evidence type="ECO:0000256" key="5">
    <source>
        <dbReference type="SAM" id="Phobius"/>
    </source>
</evidence>
<gene>
    <name evidence="6" type="ORF">PICST_85551</name>
</gene>
<dbReference type="eggNOG" id="KOG4463">
    <property type="taxonomic scope" value="Eukaryota"/>
</dbReference>
<keyword evidence="7" id="KW-1185">Reference proteome</keyword>
<dbReference type="STRING" id="322104.A3LZT8"/>
<dbReference type="InterPro" id="IPR035952">
    <property type="entry name" value="Rhomboid-like_sf"/>
</dbReference>
<feature type="transmembrane region" description="Helical" evidence="5">
    <location>
        <begin position="56"/>
        <end position="79"/>
    </location>
</feature>
<comment type="subcellular location">
    <subcellularLocation>
        <location evidence="1">Membrane</location>
        <topology evidence="1">Multi-pass membrane protein</topology>
    </subcellularLocation>
</comment>
<feature type="transmembrane region" description="Helical" evidence="5">
    <location>
        <begin position="15"/>
        <end position="35"/>
    </location>
</feature>
<evidence type="ECO:0000256" key="3">
    <source>
        <dbReference type="ARBA" id="ARBA00022989"/>
    </source>
</evidence>
<protein>
    <submittedName>
        <fullName evidence="6">Uncharacterized protein</fullName>
    </submittedName>
</protein>
<dbReference type="KEGG" id="pic:PICST_85551"/>
<proteinExistence type="predicted"/>
<evidence type="ECO:0000256" key="1">
    <source>
        <dbReference type="ARBA" id="ARBA00004141"/>
    </source>
</evidence>
<accession>A3LZT8</accession>
<keyword evidence="2 5" id="KW-0812">Transmembrane</keyword>
<evidence type="ECO:0000313" key="7">
    <source>
        <dbReference type="Proteomes" id="UP000002258"/>
    </source>
</evidence>